<dbReference type="EMBL" id="MCOG01000201">
    <property type="protein sequence ID" value="ORY26555.1"/>
    <property type="molecule type" value="Genomic_DNA"/>
</dbReference>
<keyword evidence="9" id="KW-1185">Reference proteome</keyword>
<evidence type="ECO:0000256" key="5">
    <source>
        <dbReference type="ARBA" id="ARBA00023163"/>
    </source>
</evidence>
<dbReference type="PANTHER" id="PTHR13114:SF7">
    <property type="entry name" value="MEDIATOR OF RNA POLYMERASE II TRANSCRIPTION SUBUNIT 17"/>
    <property type="match status" value="1"/>
</dbReference>
<gene>
    <name evidence="8" type="ORF">LY90DRAFT_103335</name>
</gene>
<protein>
    <recommendedName>
        <fullName evidence="3">Mediator of RNA polymerase II transcription subunit 17</fullName>
    </recommendedName>
    <alternativeName>
        <fullName evidence="7">Mediator complex subunit 17</fullName>
    </alternativeName>
</protein>
<evidence type="ECO:0000313" key="9">
    <source>
        <dbReference type="Proteomes" id="UP000193920"/>
    </source>
</evidence>
<evidence type="ECO:0000256" key="1">
    <source>
        <dbReference type="ARBA" id="ARBA00004123"/>
    </source>
</evidence>
<dbReference type="Proteomes" id="UP000193920">
    <property type="component" value="Unassembled WGS sequence"/>
</dbReference>
<organism evidence="8 9">
    <name type="scientific">Neocallimastix californiae</name>
    <dbReference type="NCBI Taxonomy" id="1754190"/>
    <lineage>
        <taxon>Eukaryota</taxon>
        <taxon>Fungi</taxon>
        <taxon>Fungi incertae sedis</taxon>
        <taxon>Chytridiomycota</taxon>
        <taxon>Chytridiomycota incertae sedis</taxon>
        <taxon>Neocallimastigomycetes</taxon>
        <taxon>Neocallimastigales</taxon>
        <taxon>Neocallimastigaceae</taxon>
        <taxon>Neocallimastix</taxon>
    </lineage>
</organism>
<evidence type="ECO:0000256" key="4">
    <source>
        <dbReference type="ARBA" id="ARBA00023015"/>
    </source>
</evidence>
<dbReference type="GO" id="GO:0016592">
    <property type="term" value="C:mediator complex"/>
    <property type="evidence" value="ECO:0007669"/>
    <property type="project" value="InterPro"/>
</dbReference>
<comment type="similarity">
    <text evidence="2">Belongs to the Mediator complex subunit 17 family.</text>
</comment>
<keyword evidence="6" id="KW-0539">Nucleus</keyword>
<dbReference type="AlphaFoldDB" id="A0A1Y2AXC9"/>
<dbReference type="InterPro" id="IPR019313">
    <property type="entry name" value="Mediator_Med17"/>
</dbReference>
<keyword evidence="4" id="KW-0805">Transcription regulation</keyword>
<sequence length="726" mass="84768">MSESSAKRIKLAIEVAEENAIKDITDDGEEIVEEKLSNSEKLDQITSRINFEALLDSSKSENDKNLEYKQNDNDTDMEKLNMEANKQQNQIQVQPLEKIKFNLYHAQQEIKLSLDIVNRLIMTSTEKGRNDKRERMEFLSKQKSSLFNQQQLQQQQLQTPDMMFDPKKNESNIRLANIHNPKLSLKQQIEEYQLKLSAKREHLRHASRILLEEHENILNILNVSQAFYNEQSETLRPNNWIIQSKNRVNRTGMLQRSLYVDYSYIHAGSRFKEMGIAQISQNRHTIANAALNKEVDSNEEKIKLLLPHKKKKVVTVEIFSPSAPKSSHRDVWATWDIEVINNKILRQLLESQITIYHNELYNRLINDAQNSYLEKKVKFSENMISLPLSSDKRLIFRIETKKDDDEPVDIKDLTSQELSQAFLELFLQEKLRNIHRKNIQKNNFFTSTINENNDQNINILSPSVSTISKSNQNIVNTNINGIKNEGNSNKKSENEKQKLNVLKENFVEQTYELILYKECIEYIKSKLDHFVKTIVSGKIPISVHFEKIFNDKTENTLETETQILITFFNNYTVKFGIKFPTKVVFYLNRQDTNDILNCHEVKNGFIKFLIQELKIICLKVICNEAKNSGITGNEKWEVDDIVGNYLKGIINFQEKIGVFEVITHSNIDPLELSFDIKCHFNGIKKSHTIHLNTNHQHHHNSSSSVNSNHQKFNYFSFFINDIQKYL</sequence>
<dbReference type="GO" id="GO:0070847">
    <property type="term" value="C:core mediator complex"/>
    <property type="evidence" value="ECO:0007669"/>
    <property type="project" value="TreeGrafter"/>
</dbReference>
<comment type="caution">
    <text evidence="8">The sequence shown here is derived from an EMBL/GenBank/DDBJ whole genome shotgun (WGS) entry which is preliminary data.</text>
</comment>
<evidence type="ECO:0000256" key="7">
    <source>
        <dbReference type="ARBA" id="ARBA00032014"/>
    </source>
</evidence>
<evidence type="ECO:0000256" key="3">
    <source>
        <dbReference type="ARBA" id="ARBA00019610"/>
    </source>
</evidence>
<keyword evidence="5" id="KW-0804">Transcription</keyword>
<name>A0A1Y2AXC9_9FUNG</name>
<dbReference type="STRING" id="1754190.A0A1Y2AXC9"/>
<dbReference type="GO" id="GO:0003712">
    <property type="term" value="F:transcription coregulator activity"/>
    <property type="evidence" value="ECO:0007669"/>
    <property type="project" value="InterPro"/>
</dbReference>
<dbReference type="GO" id="GO:0006357">
    <property type="term" value="P:regulation of transcription by RNA polymerase II"/>
    <property type="evidence" value="ECO:0007669"/>
    <property type="project" value="InterPro"/>
</dbReference>
<comment type="subcellular location">
    <subcellularLocation>
        <location evidence="1">Nucleus</location>
    </subcellularLocation>
</comment>
<proteinExistence type="inferred from homology"/>
<dbReference type="OrthoDB" id="10251234at2759"/>
<evidence type="ECO:0000313" key="8">
    <source>
        <dbReference type="EMBL" id="ORY26555.1"/>
    </source>
</evidence>
<evidence type="ECO:0000256" key="2">
    <source>
        <dbReference type="ARBA" id="ARBA00005635"/>
    </source>
</evidence>
<evidence type="ECO:0000256" key="6">
    <source>
        <dbReference type="ARBA" id="ARBA00023242"/>
    </source>
</evidence>
<dbReference type="PANTHER" id="PTHR13114">
    <property type="entry name" value="MEDIATOR OF RNA POLYMERASE II TRANSCRIPTION SUBUNIT 17"/>
    <property type="match status" value="1"/>
</dbReference>
<accession>A0A1Y2AXC9</accession>
<reference evidence="8 9" key="1">
    <citation type="submission" date="2016-08" db="EMBL/GenBank/DDBJ databases">
        <title>A Parts List for Fungal Cellulosomes Revealed by Comparative Genomics.</title>
        <authorList>
            <consortium name="DOE Joint Genome Institute"/>
            <person name="Haitjema C.H."/>
            <person name="Gilmore S.P."/>
            <person name="Henske J.K."/>
            <person name="Solomon K.V."/>
            <person name="De Groot R."/>
            <person name="Kuo A."/>
            <person name="Mondo S.J."/>
            <person name="Salamov A.A."/>
            <person name="Labutti K."/>
            <person name="Zhao Z."/>
            <person name="Chiniquy J."/>
            <person name="Barry K."/>
            <person name="Brewer H.M."/>
            <person name="Purvine S.O."/>
            <person name="Wright A.T."/>
            <person name="Boxma B."/>
            <person name="Van Alen T."/>
            <person name="Hackstein J.H."/>
            <person name="Baker S.E."/>
            <person name="Grigoriev I.V."/>
            <person name="O'Malley M.A."/>
        </authorList>
    </citation>
    <scope>NUCLEOTIDE SEQUENCE [LARGE SCALE GENOMIC DNA]</scope>
    <source>
        <strain evidence="8 9">G1</strain>
    </source>
</reference>